<dbReference type="PANTHER" id="PTHR30055">
    <property type="entry name" value="HTH-TYPE TRANSCRIPTIONAL REGULATOR RUTR"/>
    <property type="match status" value="1"/>
</dbReference>
<evidence type="ECO:0000313" key="4">
    <source>
        <dbReference type="EMBL" id="MFC3763881.1"/>
    </source>
</evidence>
<dbReference type="PANTHER" id="PTHR30055:SF235">
    <property type="entry name" value="TRANSCRIPTIONAL REGULATORY PROTEIN"/>
    <property type="match status" value="1"/>
</dbReference>
<dbReference type="SUPFAM" id="SSF46689">
    <property type="entry name" value="Homeodomain-like"/>
    <property type="match status" value="1"/>
</dbReference>
<feature type="DNA-binding region" description="H-T-H motif" evidence="2">
    <location>
        <begin position="33"/>
        <end position="52"/>
    </location>
</feature>
<dbReference type="PRINTS" id="PR00455">
    <property type="entry name" value="HTHTETR"/>
</dbReference>
<accession>A0ABV7YGW9</accession>
<dbReference type="InterPro" id="IPR041678">
    <property type="entry name" value="TetR_C_16"/>
</dbReference>
<dbReference type="Pfam" id="PF17920">
    <property type="entry name" value="TetR_C_16"/>
    <property type="match status" value="1"/>
</dbReference>
<name>A0ABV7YGW9_9ACTN</name>
<evidence type="ECO:0000313" key="5">
    <source>
        <dbReference type="Proteomes" id="UP001595699"/>
    </source>
</evidence>
<dbReference type="SUPFAM" id="SSF48498">
    <property type="entry name" value="Tetracyclin repressor-like, C-terminal domain"/>
    <property type="match status" value="1"/>
</dbReference>
<dbReference type="PROSITE" id="PS50977">
    <property type="entry name" value="HTH_TETR_2"/>
    <property type="match status" value="1"/>
</dbReference>
<gene>
    <name evidence="4" type="ORF">ACFOUW_23785</name>
</gene>
<dbReference type="Proteomes" id="UP001595699">
    <property type="component" value="Unassembled WGS sequence"/>
</dbReference>
<dbReference type="EMBL" id="JBHRZH010000021">
    <property type="protein sequence ID" value="MFC3763881.1"/>
    <property type="molecule type" value="Genomic_DNA"/>
</dbReference>
<evidence type="ECO:0000256" key="2">
    <source>
        <dbReference type="PROSITE-ProRule" id="PRU00335"/>
    </source>
</evidence>
<keyword evidence="1 2" id="KW-0238">DNA-binding</keyword>
<dbReference type="RefSeq" id="WP_205120923.1">
    <property type="nucleotide sequence ID" value="NZ_JAFBCM010000001.1"/>
</dbReference>
<dbReference type="InterPro" id="IPR009057">
    <property type="entry name" value="Homeodomain-like_sf"/>
</dbReference>
<comment type="caution">
    <text evidence="4">The sequence shown here is derived from an EMBL/GenBank/DDBJ whole genome shotgun (WGS) entry which is preliminary data.</text>
</comment>
<sequence length="217" mass="23589">MRSGRRPGKQDTRETILVAARASFASDGYDATTVRKLAAAVGVDPALVHHYFGSKEELFRSAVGAPVNPASLFPRIFVGPRSEIPERLVRTFLGVWDDPVTGPSFLAFLRTAVRNQTTNKLVREFFDLQVQRRVLRDLDTGIPAAEIPLRTTLLASHLFGLAMMRYLIQLEPLASASTDTVVAAVAPAVRHALYGPLGQASRVTSTVTPSVLEPAPE</sequence>
<evidence type="ECO:0000259" key="3">
    <source>
        <dbReference type="PROSITE" id="PS50977"/>
    </source>
</evidence>
<dbReference type="InterPro" id="IPR001647">
    <property type="entry name" value="HTH_TetR"/>
</dbReference>
<evidence type="ECO:0000256" key="1">
    <source>
        <dbReference type="ARBA" id="ARBA00023125"/>
    </source>
</evidence>
<dbReference type="Pfam" id="PF00440">
    <property type="entry name" value="TetR_N"/>
    <property type="match status" value="1"/>
</dbReference>
<dbReference type="InterPro" id="IPR036271">
    <property type="entry name" value="Tet_transcr_reg_TetR-rel_C_sf"/>
</dbReference>
<protein>
    <submittedName>
        <fullName evidence="4">TetR family transcriptional regulator</fullName>
    </submittedName>
</protein>
<keyword evidence="5" id="KW-1185">Reference proteome</keyword>
<dbReference type="Gene3D" id="1.10.357.10">
    <property type="entry name" value="Tetracycline Repressor, domain 2"/>
    <property type="match status" value="1"/>
</dbReference>
<organism evidence="4 5">
    <name type="scientific">Tenggerimyces flavus</name>
    <dbReference type="NCBI Taxonomy" id="1708749"/>
    <lineage>
        <taxon>Bacteria</taxon>
        <taxon>Bacillati</taxon>
        <taxon>Actinomycetota</taxon>
        <taxon>Actinomycetes</taxon>
        <taxon>Propionibacteriales</taxon>
        <taxon>Nocardioidaceae</taxon>
        <taxon>Tenggerimyces</taxon>
    </lineage>
</organism>
<dbReference type="InterPro" id="IPR050109">
    <property type="entry name" value="HTH-type_TetR-like_transc_reg"/>
</dbReference>
<dbReference type="Gene3D" id="1.10.10.60">
    <property type="entry name" value="Homeodomain-like"/>
    <property type="match status" value="1"/>
</dbReference>
<proteinExistence type="predicted"/>
<feature type="domain" description="HTH tetR-type" evidence="3">
    <location>
        <begin position="10"/>
        <end position="70"/>
    </location>
</feature>
<reference evidence="5" key="1">
    <citation type="journal article" date="2019" name="Int. J. Syst. Evol. Microbiol.">
        <title>The Global Catalogue of Microorganisms (GCM) 10K type strain sequencing project: providing services to taxonomists for standard genome sequencing and annotation.</title>
        <authorList>
            <consortium name="The Broad Institute Genomics Platform"/>
            <consortium name="The Broad Institute Genome Sequencing Center for Infectious Disease"/>
            <person name="Wu L."/>
            <person name="Ma J."/>
        </authorList>
    </citation>
    <scope>NUCLEOTIDE SEQUENCE [LARGE SCALE GENOMIC DNA]</scope>
    <source>
        <strain evidence="5">CGMCC 4.7241</strain>
    </source>
</reference>